<dbReference type="GeneID" id="14652682"/>
<keyword evidence="1" id="KW-0472">Membrane</keyword>
<dbReference type="HOGENOM" id="CLU_071765_0_1_2"/>
<dbReference type="Pfam" id="PF12679">
    <property type="entry name" value="ABC2_membrane_2"/>
    <property type="match status" value="1"/>
</dbReference>
<feature type="transmembrane region" description="Helical" evidence="1">
    <location>
        <begin position="174"/>
        <end position="192"/>
    </location>
</feature>
<dbReference type="GO" id="GO:0005886">
    <property type="term" value="C:plasma membrane"/>
    <property type="evidence" value="ECO:0007669"/>
    <property type="project" value="UniProtKB-SubCell"/>
</dbReference>
<feature type="transmembrane region" description="Helical" evidence="1">
    <location>
        <begin position="109"/>
        <end position="131"/>
    </location>
</feature>
<dbReference type="STRING" id="268739.Nmlp_1212"/>
<evidence type="ECO:0000313" key="2">
    <source>
        <dbReference type="EMBL" id="CCQ35421.1"/>
    </source>
</evidence>
<keyword evidence="3" id="KW-1185">Reference proteome</keyword>
<dbReference type="KEGG" id="nmo:Nmlp_1212"/>
<feature type="transmembrane region" description="Helical" evidence="1">
    <location>
        <begin position="143"/>
        <end position="167"/>
    </location>
</feature>
<reference evidence="2 3" key="1">
    <citation type="journal article" date="2013" name="Genome Announc.">
        <title>Genome of the haloarchaeon Natronomonas moolapensis, a neutrophilic member of a previously haloalkaliphilic genus.</title>
        <authorList>
            <person name="Dyall-Smith M.L."/>
            <person name="Pfeiffer F."/>
            <person name="Oberwinkler T."/>
            <person name="Klee K."/>
            <person name="Rampp M."/>
            <person name="Palm P."/>
            <person name="Gross K."/>
            <person name="Schuster S.C."/>
            <person name="Oesterhelt D."/>
        </authorList>
    </citation>
    <scope>NUCLEOTIDE SEQUENCE [LARGE SCALE GENOMIC DNA]</scope>
    <source>
        <strain evidence="3">DSM 18674 / JCM 14361 / 8.8.11</strain>
    </source>
</reference>
<dbReference type="eggNOG" id="arCOG02438">
    <property type="taxonomic scope" value="Archaea"/>
</dbReference>
<dbReference type="GO" id="GO:0140359">
    <property type="term" value="F:ABC-type transporter activity"/>
    <property type="evidence" value="ECO:0007669"/>
    <property type="project" value="InterPro"/>
</dbReference>
<dbReference type="PANTHER" id="PTHR43471">
    <property type="entry name" value="ABC TRANSPORTER PERMEASE"/>
    <property type="match status" value="1"/>
</dbReference>
<dbReference type="EMBL" id="HF582854">
    <property type="protein sequence ID" value="CCQ35421.1"/>
    <property type="molecule type" value="Genomic_DNA"/>
</dbReference>
<dbReference type="Proteomes" id="UP000011867">
    <property type="component" value="Chromosome"/>
</dbReference>
<evidence type="ECO:0000313" key="3">
    <source>
        <dbReference type="Proteomes" id="UP000011867"/>
    </source>
</evidence>
<protein>
    <submittedName>
        <fullName evidence="2">ABC-type transport system permease protein</fullName>
    </submittedName>
</protein>
<gene>
    <name evidence="2" type="ordered locus">Nmlp_1212</name>
</gene>
<keyword evidence="1" id="KW-1133">Transmembrane helix</keyword>
<dbReference type="PANTHER" id="PTHR43471:SF1">
    <property type="entry name" value="ABC TRANSPORTER PERMEASE PROTEIN NOSY-RELATED"/>
    <property type="match status" value="1"/>
</dbReference>
<name>M1XND0_NATM8</name>
<dbReference type="OrthoDB" id="86287at2157"/>
<sequence length="284" mass="30610">MSWRAVAEKDFRDAIRSRLLIVLTLLFTLFSAGAAYLVTEIDPPQQAAFTGEVTTVLLIRGLVSATAVFIPIVSIAVAYRSLAGERDSGSLKLLLSLPNSRLDVVLGKFVGRSGVVAVALFVGFAVGIVVTASLADAFSPLEYVVFVGISMLFAFVFIALTVGVSAFTSSTSRAAYGAFGLFVVFQFLWSSLAQGVAYAVNGFSFEGIEEGDAVFELFQVLTILDPTAAYRQGTLWVVRRLADNGESAPDLAFYLQDWFGFIVMALWIVVPLAVGYTRFESSDL</sequence>
<feature type="transmembrane region" description="Helical" evidence="1">
    <location>
        <begin position="58"/>
        <end position="79"/>
    </location>
</feature>
<proteinExistence type="predicted"/>
<feature type="transmembrane region" description="Helical" evidence="1">
    <location>
        <begin position="258"/>
        <end position="279"/>
    </location>
</feature>
<organism evidence="2 3">
    <name type="scientific">Natronomonas moolapensis (strain DSM 18674 / CECT 7526 / JCM 14361 / 8.8.11)</name>
    <dbReference type="NCBI Taxonomy" id="268739"/>
    <lineage>
        <taxon>Archaea</taxon>
        <taxon>Methanobacteriati</taxon>
        <taxon>Methanobacteriota</taxon>
        <taxon>Stenosarchaea group</taxon>
        <taxon>Halobacteria</taxon>
        <taxon>Halobacteriales</taxon>
        <taxon>Natronomonadaceae</taxon>
        <taxon>Natronomonas</taxon>
    </lineage>
</organism>
<dbReference type="AlphaFoldDB" id="M1XND0"/>
<keyword evidence="1" id="KW-0812">Transmembrane</keyword>
<accession>M1XND0</accession>
<evidence type="ECO:0000256" key="1">
    <source>
        <dbReference type="SAM" id="Phobius"/>
    </source>
</evidence>
<dbReference type="RefSeq" id="WP_015408270.1">
    <property type="nucleotide sequence ID" value="NC_020388.1"/>
</dbReference>